<evidence type="ECO:0000256" key="7">
    <source>
        <dbReference type="SAM" id="Phobius"/>
    </source>
</evidence>
<dbReference type="AlphaFoldDB" id="A0A552UAV9"/>
<evidence type="ECO:0000313" key="9">
    <source>
        <dbReference type="EMBL" id="TRW15347.1"/>
    </source>
</evidence>
<dbReference type="GO" id="GO:0000155">
    <property type="term" value="F:phosphorelay sensor kinase activity"/>
    <property type="evidence" value="ECO:0007669"/>
    <property type="project" value="InterPro"/>
</dbReference>
<dbReference type="SUPFAM" id="SSF55874">
    <property type="entry name" value="ATPase domain of HSP90 chaperone/DNA topoisomerase II/histidine kinase"/>
    <property type="match status" value="1"/>
</dbReference>
<dbReference type="InterPro" id="IPR047770">
    <property type="entry name" value="RegB"/>
</dbReference>
<dbReference type="EMBL" id="VJWA01000002">
    <property type="protein sequence ID" value="TRW15347.1"/>
    <property type="molecule type" value="Genomic_DNA"/>
</dbReference>
<evidence type="ECO:0000256" key="5">
    <source>
        <dbReference type="ARBA" id="ARBA00022777"/>
    </source>
</evidence>
<comment type="catalytic activity">
    <reaction evidence="1">
        <text>ATP + protein L-histidine = ADP + protein N-phospho-L-histidine.</text>
        <dbReference type="EC" id="2.7.13.3"/>
    </reaction>
</comment>
<keyword evidence="7" id="KW-0472">Membrane</keyword>
<dbReference type="PROSITE" id="PS50109">
    <property type="entry name" value="HIS_KIN"/>
    <property type="match status" value="1"/>
</dbReference>
<sequence length="430" mass="44980">MTPSPSLVAAALERPGVRVRTLVTLRWIAIGGQFATLIFVGLYLRFPLQWPSLIAAISAAAVLNLGLATLYPRNARLQGNAVLLHLAFDLVQAGVLLFLTGGIGNPFAILLVVPVTISATLLPARAMAALLVLAAAILGILWHWALPLPWRANPPVLPDLYMFGAGVAVLIAMTFLGSYVWLVSAESRGRARALVATEAALDREGKMSALGALAAAAAHELGGPLGTITLIARDLVKALGDDPVHGKDVRLLDAEATRSRGILVGIARRAEAEEPLPRLPLDAVLHEVVATQGPARVRVTVRTHGDLPVVRRTPELLHGLANLVDNAVRHAGSAVELHASADASRVLVTVGDDGPGFDAGILPHLGEPYLGPSRSTSGGTGLGVFIATTLIERTGGRLEFSNRDTGGACVEVRWPRTHIESPVAGATVAG</sequence>
<keyword evidence="5 9" id="KW-0418">Kinase</keyword>
<dbReference type="PRINTS" id="PR00344">
    <property type="entry name" value="BCTRLSENSOR"/>
</dbReference>
<evidence type="ECO:0000313" key="10">
    <source>
        <dbReference type="Proteomes" id="UP000317894"/>
    </source>
</evidence>
<dbReference type="InterPro" id="IPR004358">
    <property type="entry name" value="Sig_transdc_His_kin-like_C"/>
</dbReference>
<protein>
    <recommendedName>
        <fullName evidence="2">histidine kinase</fullName>
        <ecNumber evidence="2">2.7.13.3</ecNumber>
    </recommendedName>
</protein>
<accession>A0A552UAV9</accession>
<comment type="caution">
    <text evidence="9">The sequence shown here is derived from an EMBL/GenBank/DDBJ whole genome shotgun (WGS) entry which is preliminary data.</text>
</comment>
<feature type="transmembrane region" description="Helical" evidence="7">
    <location>
        <begin position="160"/>
        <end position="182"/>
    </location>
</feature>
<dbReference type="Gene3D" id="3.30.565.10">
    <property type="entry name" value="Histidine kinase-like ATPase, C-terminal domain"/>
    <property type="match status" value="1"/>
</dbReference>
<gene>
    <name evidence="9" type="ORF">FMM06_15550</name>
</gene>
<organism evidence="9 10">
    <name type="scientific">Glacieibacterium frigidum</name>
    <dbReference type="NCBI Taxonomy" id="2593303"/>
    <lineage>
        <taxon>Bacteria</taxon>
        <taxon>Pseudomonadati</taxon>
        <taxon>Pseudomonadota</taxon>
        <taxon>Alphaproteobacteria</taxon>
        <taxon>Sphingomonadales</taxon>
        <taxon>Sphingosinicellaceae</taxon>
        <taxon>Glacieibacterium</taxon>
    </lineage>
</organism>
<name>A0A552UAV9_9SPHN</name>
<keyword evidence="7" id="KW-1133">Transmembrane helix</keyword>
<dbReference type="Pfam" id="PF02518">
    <property type="entry name" value="HATPase_c"/>
    <property type="match status" value="1"/>
</dbReference>
<dbReference type="EC" id="2.7.13.3" evidence="2"/>
<dbReference type="InterPro" id="IPR005467">
    <property type="entry name" value="His_kinase_dom"/>
</dbReference>
<dbReference type="OrthoDB" id="9785252at2"/>
<dbReference type="Proteomes" id="UP000317894">
    <property type="component" value="Unassembled WGS sequence"/>
</dbReference>
<evidence type="ECO:0000256" key="2">
    <source>
        <dbReference type="ARBA" id="ARBA00012438"/>
    </source>
</evidence>
<dbReference type="SMART" id="SM00387">
    <property type="entry name" value="HATPase_c"/>
    <property type="match status" value="1"/>
</dbReference>
<evidence type="ECO:0000256" key="1">
    <source>
        <dbReference type="ARBA" id="ARBA00000085"/>
    </source>
</evidence>
<dbReference type="InterPro" id="IPR003594">
    <property type="entry name" value="HATPase_dom"/>
</dbReference>
<dbReference type="NCBIfam" id="NF033792">
    <property type="entry name" value="ActS_PrrB_HisK"/>
    <property type="match status" value="1"/>
</dbReference>
<keyword evidence="3" id="KW-0808">Transferase</keyword>
<dbReference type="GO" id="GO:0005886">
    <property type="term" value="C:plasma membrane"/>
    <property type="evidence" value="ECO:0007669"/>
    <property type="project" value="TreeGrafter"/>
</dbReference>
<keyword evidence="4" id="KW-0547">Nucleotide-binding</keyword>
<evidence type="ECO:0000259" key="8">
    <source>
        <dbReference type="PROSITE" id="PS50109"/>
    </source>
</evidence>
<dbReference type="Gene3D" id="1.10.287.130">
    <property type="match status" value="1"/>
</dbReference>
<keyword evidence="10" id="KW-1185">Reference proteome</keyword>
<keyword evidence="6" id="KW-0067">ATP-binding</keyword>
<dbReference type="GO" id="GO:0005524">
    <property type="term" value="F:ATP binding"/>
    <property type="evidence" value="ECO:0007669"/>
    <property type="project" value="UniProtKB-KW"/>
</dbReference>
<dbReference type="InterPro" id="IPR050980">
    <property type="entry name" value="2C_sensor_his_kinase"/>
</dbReference>
<dbReference type="InterPro" id="IPR036890">
    <property type="entry name" value="HATPase_C_sf"/>
</dbReference>
<feature type="transmembrane region" description="Helical" evidence="7">
    <location>
        <begin position="50"/>
        <end position="70"/>
    </location>
</feature>
<feature type="domain" description="Histidine kinase" evidence="8">
    <location>
        <begin position="216"/>
        <end position="418"/>
    </location>
</feature>
<evidence type="ECO:0000256" key="3">
    <source>
        <dbReference type="ARBA" id="ARBA00022679"/>
    </source>
</evidence>
<dbReference type="Pfam" id="PF25323">
    <property type="entry name" value="6TM_PilS"/>
    <property type="match status" value="1"/>
</dbReference>
<dbReference type="PANTHER" id="PTHR44936">
    <property type="entry name" value="SENSOR PROTEIN CREC"/>
    <property type="match status" value="1"/>
</dbReference>
<feature type="transmembrane region" description="Helical" evidence="7">
    <location>
        <begin position="24"/>
        <end position="44"/>
    </location>
</feature>
<evidence type="ECO:0000256" key="6">
    <source>
        <dbReference type="ARBA" id="ARBA00022840"/>
    </source>
</evidence>
<reference evidence="9 10" key="1">
    <citation type="submission" date="2019-07" db="EMBL/GenBank/DDBJ databases">
        <title>Novel species isolated from glacier.</title>
        <authorList>
            <person name="Liu Q."/>
            <person name="Xin Y.-H."/>
        </authorList>
    </citation>
    <scope>NUCLEOTIDE SEQUENCE [LARGE SCALE GENOMIC DNA]</scope>
    <source>
        <strain evidence="9 10">LB1R16</strain>
    </source>
</reference>
<dbReference type="PANTHER" id="PTHR44936:SF10">
    <property type="entry name" value="SENSOR PROTEIN RSTB"/>
    <property type="match status" value="1"/>
</dbReference>
<proteinExistence type="predicted"/>
<keyword evidence="7" id="KW-0812">Transmembrane</keyword>
<feature type="transmembrane region" description="Helical" evidence="7">
    <location>
        <begin position="129"/>
        <end position="148"/>
    </location>
</feature>
<evidence type="ECO:0000256" key="4">
    <source>
        <dbReference type="ARBA" id="ARBA00022741"/>
    </source>
</evidence>